<dbReference type="Proteomes" id="UP001151518">
    <property type="component" value="Unassembled WGS sequence"/>
</dbReference>
<reference evidence="1" key="1">
    <citation type="submission" date="2022-07" db="EMBL/GenBank/DDBJ databases">
        <title>Phylogenomic reconstructions and comparative analyses of Kickxellomycotina fungi.</title>
        <authorList>
            <person name="Reynolds N.K."/>
            <person name="Stajich J.E."/>
            <person name="Barry K."/>
            <person name="Grigoriev I.V."/>
            <person name="Crous P."/>
            <person name="Smith M.E."/>
        </authorList>
    </citation>
    <scope>NUCLEOTIDE SEQUENCE</scope>
    <source>
        <strain evidence="1">NRRL 3115</strain>
    </source>
</reference>
<sequence>MNYSYKASVHLILPLATAILLIVSALLTKTKFTQDPIYVKTHQQLGICKQQFDQIIAFGIASLSETNDHVRAKLCGGDLWIDHIAESLNADLISYAHGYAIRNKYIGTYPNGMSRWDRVKTPIGRGEIHSAETQVEQIIAKSTVPKETLFVLIVDTLANKTQLAHMTNKLILHPQVNARRILMITTGVSDPDTIVASKVINDPRVEISTYDSVLFLQKMQNEHYKYGLRDNNNPCVLNTRMRCSRPERFFWCREGSIGSRAHFFLADDIIKTHYTTKC</sequence>
<protein>
    <submittedName>
        <fullName evidence="1">Uncharacterized protein</fullName>
    </submittedName>
</protein>
<dbReference type="EMBL" id="JANBTW010000101">
    <property type="protein sequence ID" value="KAJ2671495.1"/>
    <property type="molecule type" value="Genomic_DNA"/>
</dbReference>
<organism evidence="1 2">
    <name type="scientific">Coemansia spiralis</name>
    <dbReference type="NCBI Taxonomy" id="417178"/>
    <lineage>
        <taxon>Eukaryota</taxon>
        <taxon>Fungi</taxon>
        <taxon>Fungi incertae sedis</taxon>
        <taxon>Zoopagomycota</taxon>
        <taxon>Kickxellomycotina</taxon>
        <taxon>Kickxellomycetes</taxon>
        <taxon>Kickxellales</taxon>
        <taxon>Kickxellaceae</taxon>
        <taxon>Coemansia</taxon>
    </lineage>
</organism>
<evidence type="ECO:0000313" key="2">
    <source>
        <dbReference type="Proteomes" id="UP001151518"/>
    </source>
</evidence>
<dbReference type="AlphaFoldDB" id="A0A9W8G4G3"/>
<evidence type="ECO:0000313" key="1">
    <source>
        <dbReference type="EMBL" id="KAJ2671495.1"/>
    </source>
</evidence>
<accession>A0A9W8G4G3</accession>
<gene>
    <name evidence="1" type="ORF">GGI25_005484</name>
</gene>
<comment type="caution">
    <text evidence="1">The sequence shown here is derived from an EMBL/GenBank/DDBJ whole genome shotgun (WGS) entry which is preliminary data.</text>
</comment>
<proteinExistence type="predicted"/>
<name>A0A9W8G4G3_9FUNG</name>
<dbReference type="OrthoDB" id="306876at2759"/>